<name>A0A1H7C710_9BURK</name>
<dbReference type="SUPFAM" id="SSF109635">
    <property type="entry name" value="DnaK suppressor protein DksA, alpha-hairpin domain"/>
    <property type="match status" value="1"/>
</dbReference>
<feature type="region of interest" description="Disordered" evidence="5">
    <location>
        <begin position="47"/>
        <end position="71"/>
    </location>
</feature>
<evidence type="ECO:0000259" key="6">
    <source>
        <dbReference type="Pfam" id="PF01258"/>
    </source>
</evidence>
<dbReference type="Proteomes" id="UP000198866">
    <property type="component" value="Unassembled WGS sequence"/>
</dbReference>
<accession>A0A1H7C710</accession>
<dbReference type="AlphaFoldDB" id="A0A1H7C710"/>
<evidence type="ECO:0000313" key="9">
    <source>
        <dbReference type="Proteomes" id="UP000198866"/>
    </source>
</evidence>
<dbReference type="STRING" id="667676.SAMN05192539_1020138"/>
<dbReference type="EMBL" id="FNYE01000020">
    <property type="protein sequence ID" value="SEJ85418.1"/>
    <property type="molecule type" value="Genomic_DNA"/>
</dbReference>
<reference evidence="9" key="1">
    <citation type="submission" date="2016-10" db="EMBL/GenBank/DDBJ databases">
        <authorList>
            <person name="Varghese N."/>
            <person name="Submissions S."/>
        </authorList>
    </citation>
    <scope>NUCLEOTIDE SEQUENCE [LARGE SCALE GENOMIC DNA]</scope>
    <source>
        <strain evidence="9">LMG 26031</strain>
    </source>
</reference>
<keyword evidence="2" id="KW-0863">Zinc-finger</keyword>
<gene>
    <name evidence="8" type="ORF">SAMN05192539_1020138</name>
</gene>
<organism evidence="8 9">
    <name type="scientific">Paraburkholderia diazotrophica</name>
    <dbReference type="NCBI Taxonomy" id="667676"/>
    <lineage>
        <taxon>Bacteria</taxon>
        <taxon>Pseudomonadati</taxon>
        <taxon>Pseudomonadota</taxon>
        <taxon>Betaproteobacteria</taxon>
        <taxon>Burkholderiales</taxon>
        <taxon>Burkholderiaceae</taxon>
        <taxon>Paraburkholderia</taxon>
    </lineage>
</organism>
<evidence type="ECO:0000259" key="7">
    <source>
        <dbReference type="Pfam" id="PF21173"/>
    </source>
</evidence>
<dbReference type="InterPro" id="IPR000962">
    <property type="entry name" value="Znf_DskA_TraR"/>
</dbReference>
<feature type="zinc finger region" description="dksA C4-type" evidence="4">
    <location>
        <begin position="106"/>
        <end position="130"/>
    </location>
</feature>
<evidence type="ECO:0000256" key="3">
    <source>
        <dbReference type="ARBA" id="ARBA00022833"/>
    </source>
</evidence>
<feature type="domain" description="DnaK suppressor protein-like N-terminal" evidence="7">
    <location>
        <begin position="28"/>
        <end position="98"/>
    </location>
</feature>
<dbReference type="InterPro" id="IPR048487">
    <property type="entry name" value="DksA-like_N"/>
</dbReference>
<dbReference type="Pfam" id="PF21173">
    <property type="entry name" value="DksA-like_N"/>
    <property type="match status" value="1"/>
</dbReference>
<keyword evidence="1" id="KW-0479">Metal-binding</keyword>
<proteinExistence type="predicted"/>
<evidence type="ECO:0000256" key="4">
    <source>
        <dbReference type="PROSITE-ProRule" id="PRU00510"/>
    </source>
</evidence>
<dbReference type="PANTHER" id="PTHR33823">
    <property type="entry name" value="RNA POLYMERASE-BINDING TRANSCRIPTION FACTOR DKSA-RELATED"/>
    <property type="match status" value="1"/>
</dbReference>
<sequence length="142" mass="15518">MPRLCVALQNTSNLSMITLTSSELMLLQQRLCERRLELQATLHGEYGDLAGARPPEALGPESHPDETASRKAGDELRAALARHDFAELQQIDAALARIAAGLYGACVECGDPIGYERLVAAPYTARCVACQTAYERHRATRH</sequence>
<protein>
    <submittedName>
        <fullName evidence="8">Transcriptional regulator, TraR/DksA family</fullName>
    </submittedName>
</protein>
<dbReference type="PANTHER" id="PTHR33823:SF4">
    <property type="entry name" value="GENERAL STRESS PROTEIN 16O"/>
    <property type="match status" value="1"/>
</dbReference>
<evidence type="ECO:0000256" key="5">
    <source>
        <dbReference type="SAM" id="MobiDB-lite"/>
    </source>
</evidence>
<evidence type="ECO:0000256" key="1">
    <source>
        <dbReference type="ARBA" id="ARBA00022723"/>
    </source>
</evidence>
<keyword evidence="3" id="KW-0862">Zinc</keyword>
<dbReference type="GO" id="GO:0008270">
    <property type="term" value="F:zinc ion binding"/>
    <property type="evidence" value="ECO:0007669"/>
    <property type="project" value="UniProtKB-KW"/>
</dbReference>
<feature type="domain" description="Zinc finger DksA/TraR C4-type" evidence="6">
    <location>
        <begin position="101"/>
        <end position="136"/>
    </location>
</feature>
<dbReference type="PROSITE" id="PS51128">
    <property type="entry name" value="ZF_DKSA_2"/>
    <property type="match status" value="1"/>
</dbReference>
<dbReference type="Pfam" id="PF01258">
    <property type="entry name" value="zf-dskA_traR"/>
    <property type="match status" value="1"/>
</dbReference>
<dbReference type="Gene3D" id="1.20.120.910">
    <property type="entry name" value="DksA, coiled-coil domain"/>
    <property type="match status" value="1"/>
</dbReference>
<feature type="compositionally biased region" description="Basic and acidic residues" evidence="5">
    <location>
        <begin position="62"/>
        <end position="71"/>
    </location>
</feature>
<evidence type="ECO:0000313" key="8">
    <source>
        <dbReference type="EMBL" id="SEJ85418.1"/>
    </source>
</evidence>
<dbReference type="InterPro" id="IPR037187">
    <property type="entry name" value="DnaK_N"/>
</dbReference>
<keyword evidence="9" id="KW-1185">Reference proteome</keyword>
<evidence type="ECO:0000256" key="2">
    <source>
        <dbReference type="ARBA" id="ARBA00022771"/>
    </source>
</evidence>
<dbReference type="SUPFAM" id="SSF57716">
    <property type="entry name" value="Glucocorticoid receptor-like (DNA-binding domain)"/>
    <property type="match status" value="1"/>
</dbReference>